<evidence type="ECO:0000256" key="1">
    <source>
        <dbReference type="SAM" id="MobiDB-lite"/>
    </source>
</evidence>
<feature type="region of interest" description="Disordered" evidence="1">
    <location>
        <begin position="56"/>
        <end position="79"/>
    </location>
</feature>
<feature type="compositionally biased region" description="Acidic residues" evidence="1">
    <location>
        <begin position="151"/>
        <end position="165"/>
    </location>
</feature>
<evidence type="ECO:0000313" key="3">
    <source>
        <dbReference type="Proteomes" id="UP000887013"/>
    </source>
</evidence>
<reference evidence="2" key="1">
    <citation type="submission" date="2020-08" db="EMBL/GenBank/DDBJ databases">
        <title>Multicomponent nature underlies the extraordinary mechanical properties of spider dragline silk.</title>
        <authorList>
            <person name="Kono N."/>
            <person name="Nakamura H."/>
            <person name="Mori M."/>
            <person name="Yoshida Y."/>
            <person name="Ohtoshi R."/>
            <person name="Malay A.D."/>
            <person name="Moran D.A.P."/>
            <person name="Tomita M."/>
            <person name="Numata K."/>
            <person name="Arakawa K."/>
        </authorList>
    </citation>
    <scope>NUCLEOTIDE SEQUENCE</scope>
</reference>
<comment type="caution">
    <text evidence="2">The sequence shown here is derived from an EMBL/GenBank/DDBJ whole genome shotgun (WGS) entry which is preliminary data.</text>
</comment>
<accession>A0A8X6MIL9</accession>
<proteinExistence type="predicted"/>
<gene>
    <name evidence="2" type="ORF">NPIL_633501</name>
</gene>
<feature type="region of interest" description="Disordered" evidence="1">
    <location>
        <begin position="146"/>
        <end position="174"/>
    </location>
</feature>
<name>A0A8X6MIL9_NEPPI</name>
<feature type="compositionally biased region" description="Polar residues" evidence="1">
    <location>
        <begin position="65"/>
        <end position="79"/>
    </location>
</feature>
<keyword evidence="3" id="KW-1185">Reference proteome</keyword>
<organism evidence="2 3">
    <name type="scientific">Nephila pilipes</name>
    <name type="common">Giant wood spider</name>
    <name type="synonym">Nephila maculata</name>
    <dbReference type="NCBI Taxonomy" id="299642"/>
    <lineage>
        <taxon>Eukaryota</taxon>
        <taxon>Metazoa</taxon>
        <taxon>Ecdysozoa</taxon>
        <taxon>Arthropoda</taxon>
        <taxon>Chelicerata</taxon>
        <taxon>Arachnida</taxon>
        <taxon>Araneae</taxon>
        <taxon>Araneomorphae</taxon>
        <taxon>Entelegynae</taxon>
        <taxon>Araneoidea</taxon>
        <taxon>Nephilidae</taxon>
        <taxon>Nephila</taxon>
    </lineage>
</organism>
<dbReference type="Proteomes" id="UP000887013">
    <property type="component" value="Unassembled WGS sequence"/>
</dbReference>
<evidence type="ECO:0000313" key="2">
    <source>
        <dbReference type="EMBL" id="GFS56646.1"/>
    </source>
</evidence>
<dbReference type="EMBL" id="BMAW01046648">
    <property type="protein sequence ID" value="GFS56646.1"/>
    <property type="molecule type" value="Genomic_DNA"/>
</dbReference>
<feature type="non-terminal residue" evidence="2">
    <location>
        <position position="301"/>
    </location>
</feature>
<sequence>MSTRVLFIPRISSSRVFILSTAILLLLLSSFLVTGLMEDFKKDRAVQDVRTLITKKDDESAPRADSTTSTQKALSLPSSAPRSQILLKNQDKVPTTSANKDEVPVAVSRDVGDESSGETDVENVVVVVSDVEVPVSDVEVPVSDVKNVASDESDVGEESSGESDVEVPARESSDVGDVAEALLPNGHVEEALLPNGLVDGIGNELDVEAAIGQELGAGEAIGDELLAEAAIEDGLILVNDIGDEAVGGQPIENGYMEPLVPNGFVDFDEEAIGDQLDAEDIAPVGVPVDDPAPVCGPVDDP</sequence>
<protein>
    <submittedName>
        <fullName evidence="2">Uncharacterized protein</fullName>
    </submittedName>
</protein>
<dbReference type="AlphaFoldDB" id="A0A8X6MIL9"/>